<feature type="transmembrane region" description="Helical" evidence="6">
    <location>
        <begin position="222"/>
        <end position="244"/>
    </location>
</feature>
<dbReference type="SUPFAM" id="SSF47694">
    <property type="entry name" value="Cytochrome c oxidase subunit h"/>
    <property type="match status" value="1"/>
</dbReference>
<keyword evidence="4" id="KW-1015">Disulfide bond</keyword>
<feature type="transmembrane region" description="Helical" evidence="6">
    <location>
        <begin position="138"/>
        <end position="160"/>
    </location>
</feature>
<dbReference type="InterPro" id="IPR048281">
    <property type="entry name" value="COA6_fun"/>
</dbReference>
<dbReference type="eggNOG" id="ENOG502S7HF">
    <property type="taxonomic scope" value="Eukaryota"/>
</dbReference>
<dbReference type="Pfam" id="PF02297">
    <property type="entry name" value="COX6B"/>
    <property type="match status" value="1"/>
</dbReference>
<evidence type="ECO:0000313" key="8">
    <source>
        <dbReference type="Proteomes" id="UP000007148"/>
    </source>
</evidence>
<keyword evidence="8" id="KW-1185">Reference proteome</keyword>
<feature type="compositionally biased region" description="Polar residues" evidence="5">
    <location>
        <begin position="1"/>
        <end position="10"/>
    </location>
</feature>
<evidence type="ECO:0000256" key="2">
    <source>
        <dbReference type="ARBA" id="ARBA00006425"/>
    </source>
</evidence>
<feature type="transmembrane region" description="Helical" evidence="6">
    <location>
        <begin position="334"/>
        <end position="354"/>
    </location>
</feature>
<comment type="caution">
    <text evidence="7">The sequence shown here is derived from an EMBL/GenBank/DDBJ whole genome shotgun (WGS) entry which is preliminary data.</text>
</comment>
<evidence type="ECO:0000256" key="3">
    <source>
        <dbReference type="ARBA" id="ARBA00023128"/>
    </source>
</evidence>
<dbReference type="PANTHER" id="PTHR47677:SF1">
    <property type="entry name" value="CYTOCHROME C OXIDASE ASSEMBLY FACTOR 6"/>
    <property type="match status" value="1"/>
</dbReference>
<feature type="transmembrane region" description="Helical" evidence="6">
    <location>
        <begin position="106"/>
        <end position="126"/>
    </location>
</feature>
<dbReference type="STRING" id="1109443.G4TDU3"/>
<evidence type="ECO:0000256" key="6">
    <source>
        <dbReference type="SAM" id="Phobius"/>
    </source>
</evidence>
<dbReference type="HOGENOM" id="CLU_586753_0_0_1"/>
<dbReference type="Proteomes" id="UP000007148">
    <property type="component" value="Unassembled WGS sequence"/>
</dbReference>
<gene>
    <name evidence="7" type="ORF">PIIN_03390</name>
</gene>
<keyword evidence="6" id="KW-1133">Transmembrane helix</keyword>
<feature type="transmembrane region" description="Helical" evidence="6">
    <location>
        <begin position="290"/>
        <end position="314"/>
    </location>
</feature>
<dbReference type="OrthoDB" id="3185951at2759"/>
<dbReference type="Gene3D" id="1.10.10.140">
    <property type="entry name" value="Cytochrome c oxidase, subunit VIb"/>
    <property type="match status" value="1"/>
</dbReference>
<dbReference type="InterPro" id="IPR048280">
    <property type="entry name" value="COX6B-like"/>
</dbReference>
<name>G4TDU3_SERID</name>
<keyword evidence="6" id="KW-0472">Membrane</keyword>
<sequence length="466" mass="52618">MWWPFSSPSQGKKDPQETALTREGRAQCWNARDEFFACLDASKIESPFGRGDKCNAEAQRYEENCAKSWIKHFNQRRLIAIKQSQRYAESSSGKAESSWALTYPPFYSAIFLLDFFLLLPSAVMASDDSSIKMYKNLLWLYLGSTIIAVPMIVTILYLYLLPFQIVKSTQLWRDPRPRAFVRLLLTTALSFFVAGALNLLYYAERLPQNPGSESPVTLSLDVWIVIIFFATTSRQISFPILYLLMVNVLQSRWYAFVKHSTGHKHERRTKESKPQLPEFLGWRGKEKASFFVAGLMLLLPIISNVCLAVGLKQVSQSGIAVLLSIDRVATALDGVRGGLVAFAVLDIGISSFFLSRRLKASDYGDTITSIMLHAVTPLLLPLALENVIAALFRTMALSEKTLAAVDFSNWVVTNVIIVICMITFCALYSTPLRWLLTTPDEENIHPTHNDYTYETTHELSTFSSRQ</sequence>
<comment type="similarity">
    <text evidence="2">Belongs to the cytochrome c oxidase subunit 6B family.</text>
</comment>
<accession>G4TDU3</accession>
<evidence type="ECO:0000256" key="1">
    <source>
        <dbReference type="ARBA" id="ARBA00004173"/>
    </source>
</evidence>
<comment type="subcellular location">
    <subcellularLocation>
        <location evidence="1">Mitochondrion</location>
    </subcellularLocation>
</comment>
<evidence type="ECO:0000313" key="7">
    <source>
        <dbReference type="EMBL" id="CCA69490.1"/>
    </source>
</evidence>
<evidence type="ECO:0000256" key="4">
    <source>
        <dbReference type="ARBA" id="ARBA00023157"/>
    </source>
</evidence>
<dbReference type="EMBL" id="CAFZ01000056">
    <property type="protein sequence ID" value="CCA69490.1"/>
    <property type="molecule type" value="Genomic_DNA"/>
</dbReference>
<proteinExistence type="inferred from homology"/>
<feature type="transmembrane region" description="Helical" evidence="6">
    <location>
        <begin position="407"/>
        <end position="428"/>
    </location>
</feature>
<dbReference type="PANTHER" id="PTHR47677">
    <property type="entry name" value="CYTOCHROME C OXIDASE ASSEMBLY FACTOR 6"/>
    <property type="match status" value="1"/>
</dbReference>
<evidence type="ECO:0000256" key="5">
    <source>
        <dbReference type="SAM" id="MobiDB-lite"/>
    </source>
</evidence>
<dbReference type="GO" id="GO:0005739">
    <property type="term" value="C:mitochondrion"/>
    <property type="evidence" value="ECO:0007669"/>
    <property type="project" value="UniProtKB-SubCell"/>
</dbReference>
<dbReference type="PROSITE" id="PS51808">
    <property type="entry name" value="CHCH"/>
    <property type="match status" value="1"/>
</dbReference>
<keyword evidence="6" id="KW-0812">Transmembrane</keyword>
<reference evidence="7 8" key="1">
    <citation type="journal article" date="2011" name="PLoS Pathog.">
        <title>Endophytic Life Strategies Decoded by Genome and Transcriptome Analyses of the Mutualistic Root Symbiont Piriformospora indica.</title>
        <authorList>
            <person name="Zuccaro A."/>
            <person name="Lahrmann U."/>
            <person name="Guldener U."/>
            <person name="Langen G."/>
            <person name="Pfiffi S."/>
            <person name="Biedenkopf D."/>
            <person name="Wong P."/>
            <person name="Samans B."/>
            <person name="Grimm C."/>
            <person name="Basiewicz M."/>
            <person name="Murat C."/>
            <person name="Martin F."/>
            <person name="Kogel K.H."/>
        </authorList>
    </citation>
    <scope>NUCLEOTIDE SEQUENCE [LARGE SCALE GENOMIC DNA]</scope>
    <source>
        <strain evidence="7 8">DSM 11827</strain>
    </source>
</reference>
<dbReference type="InParanoid" id="G4TDU3"/>
<feature type="transmembrane region" description="Helical" evidence="6">
    <location>
        <begin position="180"/>
        <end position="202"/>
    </location>
</feature>
<feature type="region of interest" description="Disordered" evidence="5">
    <location>
        <begin position="1"/>
        <end position="20"/>
    </location>
</feature>
<feature type="compositionally biased region" description="Basic and acidic residues" evidence="5">
    <location>
        <begin position="11"/>
        <end position="20"/>
    </location>
</feature>
<dbReference type="AlphaFoldDB" id="G4TDU3"/>
<dbReference type="InterPro" id="IPR036549">
    <property type="entry name" value="CX6/COA6-like_sf"/>
</dbReference>
<keyword evidence="3" id="KW-0496">Mitochondrion</keyword>
<feature type="transmembrane region" description="Helical" evidence="6">
    <location>
        <begin position="375"/>
        <end position="395"/>
    </location>
</feature>
<protein>
    <submittedName>
        <fullName evidence="7">Uncharacterized protein</fullName>
    </submittedName>
</protein>
<organism evidence="7 8">
    <name type="scientific">Serendipita indica (strain DSM 11827)</name>
    <name type="common">Root endophyte fungus</name>
    <name type="synonym">Piriformospora indica</name>
    <dbReference type="NCBI Taxonomy" id="1109443"/>
    <lineage>
        <taxon>Eukaryota</taxon>
        <taxon>Fungi</taxon>
        <taxon>Dikarya</taxon>
        <taxon>Basidiomycota</taxon>
        <taxon>Agaricomycotina</taxon>
        <taxon>Agaricomycetes</taxon>
        <taxon>Sebacinales</taxon>
        <taxon>Serendipitaceae</taxon>
        <taxon>Serendipita</taxon>
    </lineage>
</organism>